<evidence type="ECO:0000313" key="9">
    <source>
        <dbReference type="EMBL" id="MBF4693743.1"/>
    </source>
</evidence>
<dbReference type="Pfam" id="PF17768">
    <property type="entry name" value="RecJ_OB"/>
    <property type="match status" value="1"/>
</dbReference>
<dbReference type="InterPro" id="IPR003156">
    <property type="entry name" value="DHHA1_dom"/>
</dbReference>
<dbReference type="InterPro" id="IPR041122">
    <property type="entry name" value="RecJ_OB"/>
</dbReference>
<dbReference type="PANTHER" id="PTHR30255">
    <property type="entry name" value="SINGLE-STRANDED-DNA-SPECIFIC EXONUCLEASE RECJ"/>
    <property type="match status" value="1"/>
</dbReference>
<evidence type="ECO:0000313" key="10">
    <source>
        <dbReference type="Proteomes" id="UP000614200"/>
    </source>
</evidence>
<dbReference type="PANTHER" id="PTHR30255:SF2">
    <property type="entry name" value="SINGLE-STRANDED-DNA-SPECIFIC EXONUCLEASE RECJ"/>
    <property type="match status" value="1"/>
</dbReference>
<dbReference type="Proteomes" id="UP000614200">
    <property type="component" value="Unassembled WGS sequence"/>
</dbReference>
<evidence type="ECO:0000256" key="1">
    <source>
        <dbReference type="ARBA" id="ARBA00005915"/>
    </source>
</evidence>
<keyword evidence="10" id="KW-1185">Reference proteome</keyword>
<evidence type="ECO:0000256" key="4">
    <source>
        <dbReference type="ARBA" id="ARBA00022801"/>
    </source>
</evidence>
<dbReference type="GO" id="GO:0004527">
    <property type="term" value="F:exonuclease activity"/>
    <property type="evidence" value="ECO:0007669"/>
    <property type="project" value="UniProtKB-KW"/>
</dbReference>
<dbReference type="EMBL" id="JADKNH010000006">
    <property type="protein sequence ID" value="MBF4693743.1"/>
    <property type="molecule type" value="Genomic_DNA"/>
</dbReference>
<dbReference type="Gene3D" id="3.90.1640.30">
    <property type="match status" value="1"/>
</dbReference>
<feature type="domain" description="DDH" evidence="6">
    <location>
        <begin position="82"/>
        <end position="228"/>
    </location>
</feature>
<proteinExistence type="inferred from homology"/>
<dbReference type="SUPFAM" id="SSF64182">
    <property type="entry name" value="DHH phosphoesterases"/>
    <property type="match status" value="1"/>
</dbReference>
<evidence type="ECO:0000256" key="2">
    <source>
        <dbReference type="ARBA" id="ARBA00019841"/>
    </source>
</evidence>
<keyword evidence="5 9" id="KW-0269">Exonuclease</keyword>
<dbReference type="InterPro" id="IPR004610">
    <property type="entry name" value="RecJ"/>
</dbReference>
<gene>
    <name evidence="9" type="primary">recJ</name>
    <name evidence="9" type="ORF">ISU02_11445</name>
</gene>
<evidence type="ECO:0000256" key="3">
    <source>
        <dbReference type="ARBA" id="ARBA00022722"/>
    </source>
</evidence>
<dbReference type="InterPro" id="IPR001667">
    <property type="entry name" value="DDH_dom"/>
</dbReference>
<dbReference type="Pfam" id="PF02272">
    <property type="entry name" value="DHHA1"/>
    <property type="match status" value="1"/>
</dbReference>
<dbReference type="InterPro" id="IPR038763">
    <property type="entry name" value="DHH_sf"/>
</dbReference>
<protein>
    <recommendedName>
        <fullName evidence="2">Single-stranded-DNA-specific exonuclease RecJ</fullName>
    </recommendedName>
</protein>
<name>A0ABR9ZTH0_9FIRM</name>
<dbReference type="RefSeq" id="WP_194701981.1">
    <property type="nucleotide sequence ID" value="NZ_JADKNH010000006.1"/>
</dbReference>
<dbReference type="NCBIfam" id="TIGR00644">
    <property type="entry name" value="recJ"/>
    <property type="match status" value="1"/>
</dbReference>
<feature type="domain" description="DHHA1" evidence="7">
    <location>
        <begin position="351"/>
        <end position="434"/>
    </location>
</feature>
<evidence type="ECO:0000259" key="8">
    <source>
        <dbReference type="Pfam" id="PF17768"/>
    </source>
</evidence>
<evidence type="ECO:0000259" key="6">
    <source>
        <dbReference type="Pfam" id="PF01368"/>
    </source>
</evidence>
<reference evidence="9 10" key="1">
    <citation type="submission" date="2020-11" db="EMBL/GenBank/DDBJ databases">
        <title>Fusibacter basophilias sp. nov.</title>
        <authorList>
            <person name="Qiu D."/>
        </authorList>
    </citation>
    <scope>NUCLEOTIDE SEQUENCE [LARGE SCALE GENOMIC DNA]</scope>
    <source>
        <strain evidence="9 10">Q10-2</strain>
    </source>
</reference>
<feature type="domain" description="RecJ OB" evidence="8">
    <location>
        <begin position="455"/>
        <end position="561"/>
    </location>
</feature>
<comment type="caution">
    <text evidence="9">The sequence shown here is derived from an EMBL/GenBank/DDBJ whole genome shotgun (WGS) entry which is preliminary data.</text>
</comment>
<evidence type="ECO:0000259" key="7">
    <source>
        <dbReference type="Pfam" id="PF02272"/>
    </source>
</evidence>
<keyword evidence="3" id="KW-0540">Nuclease</keyword>
<dbReference type="Gene3D" id="3.10.310.30">
    <property type="match status" value="1"/>
</dbReference>
<dbReference type="InterPro" id="IPR051673">
    <property type="entry name" value="SSDNA_exonuclease_RecJ"/>
</dbReference>
<keyword evidence="4" id="KW-0378">Hydrolase</keyword>
<evidence type="ECO:0000256" key="5">
    <source>
        <dbReference type="ARBA" id="ARBA00022839"/>
    </source>
</evidence>
<organism evidence="9 10">
    <name type="scientific">Fusibacter ferrireducens</name>
    <dbReference type="NCBI Taxonomy" id="2785058"/>
    <lineage>
        <taxon>Bacteria</taxon>
        <taxon>Bacillati</taxon>
        <taxon>Bacillota</taxon>
        <taxon>Clostridia</taxon>
        <taxon>Eubacteriales</taxon>
        <taxon>Eubacteriales Family XII. Incertae Sedis</taxon>
        <taxon>Fusibacter</taxon>
    </lineage>
</organism>
<accession>A0ABR9ZTH0</accession>
<dbReference type="Pfam" id="PF01368">
    <property type="entry name" value="DHH"/>
    <property type="match status" value="1"/>
</dbReference>
<sequence>MIFQNSIWHSINIEEDHIKQYSKIFNTEPLITKLLLDRGMTTAEQANTFFSPKLENLHDPFLLKDMTVAVDRIKKAISAKEKIWIYGDYDVDGITSITVMCRYFKYIGLDVSYYIPDRHDEGYGISRKGIEMIHEMQGSLIITVDSGITAVEEVKYAKTFGIDVIVTDHHECQETLPEALAILNPKIEGYPFEMLCGCGVALKLIQALMGDAFIEFAPTVMDVVALGTIADIVPLRDENRIFAKLGLKQMMSSQIPGIRALVKEANLQGKEINAGHIGFIVAPRINASGRIGDPKIAVEMLLTDDVQKAESIAKTLSELNAERQSREKLILEEALNFIKTDIDLEREKILLVVGKAWHTGIIGIVASKLCDRFSRPVVILNMEDGLAKGSARSVDGISIFEVLSQFKGLYEKFGGHEQAAGLTLKADHVPLLKQGLLEYSESNISFEMLTRRRKTDGILKPQMVNHKLIEEIDALKPFGLSNPKPQFTFENLILEDFKCIGKEQTHLKMIVNDGVRVYDALSFNNAHLSRYLRKQDKLHLLLNLEINHFMGVETIQFMVKDVVKAHMPMSELLELKMMKAVSNFIEAGTPKKNICKFTSESDFDIICFAPENKTLFVYSIEGMIRLKDYFFERNFYAYALHFNELDVKECVKGHMDVVFMPYESTMNQIPAAIVLEENWNLSIHIPSRNDLMHFYKNIGSLTQFELKKKAHQLNLTMPKCLICLDLLMDMNLIQYSEKSGIVSLRVLAKPEKRIDLEALPLYKKIWGPHREAHY</sequence>
<comment type="similarity">
    <text evidence="1">Belongs to the RecJ family.</text>
</comment>